<name>A0ABW2UD94_9RHOB</name>
<accession>A0ABW2UD94</accession>
<evidence type="ECO:0000313" key="1">
    <source>
        <dbReference type="EMBL" id="MFC7702621.1"/>
    </source>
</evidence>
<gene>
    <name evidence="1" type="ORF">ACFQXB_00250</name>
</gene>
<dbReference type="Proteomes" id="UP001596516">
    <property type="component" value="Unassembled WGS sequence"/>
</dbReference>
<protein>
    <recommendedName>
        <fullName evidence="3">Flagellar protein FlgN</fullName>
    </recommendedName>
</protein>
<keyword evidence="2" id="KW-1185">Reference proteome</keyword>
<dbReference type="RefSeq" id="WP_377397331.1">
    <property type="nucleotide sequence ID" value="NZ_JBHTFQ010000001.1"/>
</dbReference>
<sequence length="117" mass="12940">MIGFRRNPVELLADLLGEERRILLEGRLGQLADLVRRKQAALERLQAGRAPDEEVLAQLRALAQANLGLLEAAAEGVAAGQRRLAQLRSDVRGWRSYDSQGHRSAVGQVARRLEHKA</sequence>
<dbReference type="Gene3D" id="1.20.58.300">
    <property type="entry name" value="FlgN-like"/>
    <property type="match status" value="1"/>
</dbReference>
<evidence type="ECO:0008006" key="3">
    <source>
        <dbReference type="Google" id="ProtNLM"/>
    </source>
</evidence>
<dbReference type="EMBL" id="JBHTFQ010000001">
    <property type="protein sequence ID" value="MFC7702621.1"/>
    <property type="molecule type" value="Genomic_DNA"/>
</dbReference>
<comment type="caution">
    <text evidence="1">The sequence shown here is derived from an EMBL/GenBank/DDBJ whole genome shotgun (WGS) entry which is preliminary data.</text>
</comment>
<evidence type="ECO:0000313" key="2">
    <source>
        <dbReference type="Proteomes" id="UP001596516"/>
    </source>
</evidence>
<organism evidence="1 2">
    <name type="scientific">Plastorhodobacter daqingensis</name>
    <dbReference type="NCBI Taxonomy" id="1387281"/>
    <lineage>
        <taxon>Bacteria</taxon>
        <taxon>Pseudomonadati</taxon>
        <taxon>Pseudomonadota</taxon>
        <taxon>Alphaproteobacteria</taxon>
        <taxon>Rhodobacterales</taxon>
        <taxon>Paracoccaceae</taxon>
        <taxon>Plastorhodobacter</taxon>
    </lineage>
</organism>
<reference evidence="2" key="1">
    <citation type="journal article" date="2019" name="Int. J. Syst. Evol. Microbiol.">
        <title>The Global Catalogue of Microorganisms (GCM) 10K type strain sequencing project: providing services to taxonomists for standard genome sequencing and annotation.</title>
        <authorList>
            <consortium name="The Broad Institute Genomics Platform"/>
            <consortium name="The Broad Institute Genome Sequencing Center for Infectious Disease"/>
            <person name="Wu L."/>
            <person name="Ma J."/>
        </authorList>
    </citation>
    <scope>NUCLEOTIDE SEQUENCE [LARGE SCALE GENOMIC DNA]</scope>
    <source>
        <strain evidence="2">CGMCC 1.12750</strain>
    </source>
</reference>
<proteinExistence type="predicted"/>